<keyword evidence="3" id="KW-1185">Reference proteome</keyword>
<keyword evidence="1" id="KW-0812">Transmembrane</keyword>
<proteinExistence type="predicted"/>
<organism evidence="2 3">
    <name type="scientific">Linnemannia elongata AG-77</name>
    <dbReference type="NCBI Taxonomy" id="1314771"/>
    <lineage>
        <taxon>Eukaryota</taxon>
        <taxon>Fungi</taxon>
        <taxon>Fungi incertae sedis</taxon>
        <taxon>Mucoromycota</taxon>
        <taxon>Mortierellomycotina</taxon>
        <taxon>Mortierellomycetes</taxon>
        <taxon>Mortierellales</taxon>
        <taxon>Mortierellaceae</taxon>
        <taxon>Linnemannia</taxon>
    </lineage>
</organism>
<gene>
    <name evidence="2" type="ORF">K457DRAFT_19806</name>
</gene>
<name>A0A197JUB8_9FUNG</name>
<sequence>MNSLTTGAAIAIGAITLPMTIPLVVGAAGSACAVLQSIGAVGLGVAGNLIAGIVGGAALANATSVQLLILFAIITGDTTADASPLEIEASKTVGRLKDLVLTKSPHTPCAISTLANSDSGACRSPSRVFGTMTMSCIWIGCGE</sequence>
<accession>A0A197JUB8</accession>
<dbReference type="Proteomes" id="UP000078512">
    <property type="component" value="Unassembled WGS sequence"/>
</dbReference>
<dbReference type="AlphaFoldDB" id="A0A197JUB8"/>
<evidence type="ECO:0000313" key="2">
    <source>
        <dbReference type="EMBL" id="OAQ28882.1"/>
    </source>
</evidence>
<protein>
    <submittedName>
        <fullName evidence="2">Uncharacterized protein</fullName>
    </submittedName>
</protein>
<evidence type="ECO:0000256" key="1">
    <source>
        <dbReference type="SAM" id="Phobius"/>
    </source>
</evidence>
<dbReference type="EMBL" id="KV442045">
    <property type="protein sequence ID" value="OAQ28882.1"/>
    <property type="molecule type" value="Genomic_DNA"/>
</dbReference>
<reference evidence="2 3" key="1">
    <citation type="submission" date="2016-05" db="EMBL/GenBank/DDBJ databases">
        <title>Genome sequencing reveals origins of a unique bacterial endosymbiosis in the earliest lineages of terrestrial Fungi.</title>
        <authorList>
            <consortium name="DOE Joint Genome Institute"/>
            <person name="Uehling J."/>
            <person name="Gryganskyi A."/>
            <person name="Hameed K."/>
            <person name="Tschaplinski T."/>
            <person name="Misztal P."/>
            <person name="Wu S."/>
            <person name="Desiro A."/>
            <person name="Vande Pol N."/>
            <person name="Du Z.-Y."/>
            <person name="Zienkiewicz A."/>
            <person name="Zienkiewicz K."/>
            <person name="Morin E."/>
            <person name="Tisserant E."/>
            <person name="Splivallo R."/>
            <person name="Hainaut M."/>
            <person name="Henrissat B."/>
            <person name="Ohm R."/>
            <person name="Kuo A."/>
            <person name="Yan J."/>
            <person name="Lipzen A."/>
            <person name="Nolan M."/>
            <person name="Labutti K."/>
            <person name="Barry K."/>
            <person name="Goldstein A."/>
            <person name="Labbe J."/>
            <person name="Schadt C."/>
            <person name="Tuskan G."/>
            <person name="Grigoriev I."/>
            <person name="Martin F."/>
            <person name="Vilgalys R."/>
            <person name="Bonito G."/>
        </authorList>
    </citation>
    <scope>NUCLEOTIDE SEQUENCE [LARGE SCALE GENOMIC DNA]</scope>
    <source>
        <strain evidence="2 3">AG-77</strain>
    </source>
</reference>
<keyword evidence="1" id="KW-1133">Transmembrane helix</keyword>
<dbReference type="OrthoDB" id="2304312at2759"/>
<feature type="transmembrane region" description="Helical" evidence="1">
    <location>
        <begin position="49"/>
        <end position="74"/>
    </location>
</feature>
<keyword evidence="1" id="KW-0472">Membrane</keyword>
<evidence type="ECO:0000313" key="3">
    <source>
        <dbReference type="Proteomes" id="UP000078512"/>
    </source>
</evidence>